<keyword evidence="1" id="KW-0812">Transmembrane</keyword>
<dbReference type="Proteomes" id="UP000585474">
    <property type="component" value="Unassembled WGS sequence"/>
</dbReference>
<feature type="chain" id="PRO_5029868267" evidence="2">
    <location>
        <begin position="24"/>
        <end position="90"/>
    </location>
</feature>
<feature type="signal peptide" evidence="2">
    <location>
        <begin position="1"/>
        <end position="23"/>
    </location>
</feature>
<evidence type="ECO:0000313" key="4">
    <source>
        <dbReference type="Proteomes" id="UP000585474"/>
    </source>
</evidence>
<feature type="transmembrane region" description="Helical" evidence="1">
    <location>
        <begin position="43"/>
        <end position="70"/>
    </location>
</feature>
<dbReference type="EMBL" id="BJWL01000006">
    <property type="protein sequence ID" value="GFY88180.1"/>
    <property type="molecule type" value="Genomic_DNA"/>
</dbReference>
<accession>A0A7J0EPF7</accession>
<gene>
    <name evidence="3" type="ORF">Acr_06g0001200</name>
</gene>
<evidence type="ECO:0000256" key="1">
    <source>
        <dbReference type="SAM" id="Phobius"/>
    </source>
</evidence>
<keyword evidence="1" id="KW-0472">Membrane</keyword>
<evidence type="ECO:0000313" key="3">
    <source>
        <dbReference type="EMBL" id="GFY88180.1"/>
    </source>
</evidence>
<keyword evidence="2" id="KW-0732">Signal</keyword>
<sequence>MQSSKIFCILVFVIFAAQFELNAANGRLPWIVNPQDFKAGYDIIVYLMILTLLNEQLAPVTASMVIAVTATSPKCHRSVRSAAVKIDRFE</sequence>
<reference evidence="3 4" key="1">
    <citation type="submission" date="2019-07" db="EMBL/GenBank/DDBJ databases">
        <title>De Novo Assembly of kiwifruit Actinidia rufa.</title>
        <authorList>
            <person name="Sugita-Konishi S."/>
            <person name="Sato K."/>
            <person name="Mori E."/>
            <person name="Abe Y."/>
            <person name="Kisaki G."/>
            <person name="Hamano K."/>
            <person name="Suezawa K."/>
            <person name="Otani M."/>
            <person name="Fukuda T."/>
            <person name="Manabe T."/>
            <person name="Gomi K."/>
            <person name="Tabuchi M."/>
            <person name="Akimitsu K."/>
            <person name="Kataoka I."/>
        </authorList>
    </citation>
    <scope>NUCLEOTIDE SEQUENCE [LARGE SCALE GENOMIC DNA]</scope>
    <source>
        <strain evidence="4">cv. Fuchu</strain>
    </source>
</reference>
<evidence type="ECO:0000256" key="2">
    <source>
        <dbReference type="SAM" id="SignalP"/>
    </source>
</evidence>
<name>A0A7J0EPF7_9ERIC</name>
<comment type="caution">
    <text evidence="3">The sequence shown here is derived from an EMBL/GenBank/DDBJ whole genome shotgun (WGS) entry which is preliminary data.</text>
</comment>
<keyword evidence="4" id="KW-1185">Reference proteome</keyword>
<protein>
    <submittedName>
        <fullName evidence="3">Uncharacterized protein</fullName>
    </submittedName>
</protein>
<dbReference type="OrthoDB" id="1093396at2759"/>
<organism evidence="3 4">
    <name type="scientific">Actinidia rufa</name>
    <dbReference type="NCBI Taxonomy" id="165716"/>
    <lineage>
        <taxon>Eukaryota</taxon>
        <taxon>Viridiplantae</taxon>
        <taxon>Streptophyta</taxon>
        <taxon>Embryophyta</taxon>
        <taxon>Tracheophyta</taxon>
        <taxon>Spermatophyta</taxon>
        <taxon>Magnoliopsida</taxon>
        <taxon>eudicotyledons</taxon>
        <taxon>Gunneridae</taxon>
        <taxon>Pentapetalae</taxon>
        <taxon>asterids</taxon>
        <taxon>Ericales</taxon>
        <taxon>Actinidiaceae</taxon>
        <taxon>Actinidia</taxon>
    </lineage>
</organism>
<keyword evidence="1" id="KW-1133">Transmembrane helix</keyword>
<proteinExistence type="predicted"/>
<dbReference type="AlphaFoldDB" id="A0A7J0EPF7"/>